<dbReference type="EMBL" id="CP126659">
    <property type="protein sequence ID" value="WJZ99861.1"/>
    <property type="molecule type" value="Genomic_DNA"/>
</dbReference>
<organism evidence="1 2">
    <name type="scientific">Vitis vinifera</name>
    <name type="common">Grape</name>
    <dbReference type="NCBI Taxonomy" id="29760"/>
    <lineage>
        <taxon>Eukaryota</taxon>
        <taxon>Viridiplantae</taxon>
        <taxon>Streptophyta</taxon>
        <taxon>Embryophyta</taxon>
        <taxon>Tracheophyta</taxon>
        <taxon>Spermatophyta</taxon>
        <taxon>Magnoliopsida</taxon>
        <taxon>eudicotyledons</taxon>
        <taxon>Gunneridae</taxon>
        <taxon>Pentapetalae</taxon>
        <taxon>rosids</taxon>
        <taxon>Vitales</taxon>
        <taxon>Vitaceae</taxon>
        <taxon>Viteae</taxon>
        <taxon>Vitis</taxon>
    </lineage>
</organism>
<dbReference type="Proteomes" id="UP001227230">
    <property type="component" value="Chromosome 12"/>
</dbReference>
<accession>A0ABY9CXH4</accession>
<reference evidence="1 2" key="1">
    <citation type="journal article" date="2023" name="Hortic Res">
        <title>The complete reference genome for grapevine (Vitis vinifera L.) genetics and breeding.</title>
        <authorList>
            <person name="Shi X."/>
            <person name="Cao S."/>
            <person name="Wang X."/>
            <person name="Huang S."/>
            <person name="Wang Y."/>
            <person name="Liu Z."/>
            <person name="Liu W."/>
            <person name="Leng X."/>
            <person name="Peng Y."/>
            <person name="Wang N."/>
            <person name="Wang Y."/>
            <person name="Ma Z."/>
            <person name="Xu X."/>
            <person name="Zhang F."/>
            <person name="Xue H."/>
            <person name="Zhong H."/>
            <person name="Wang Y."/>
            <person name="Zhang K."/>
            <person name="Velt A."/>
            <person name="Avia K."/>
            <person name="Holtgrawe D."/>
            <person name="Grimplet J."/>
            <person name="Matus J.T."/>
            <person name="Ware D."/>
            <person name="Wu X."/>
            <person name="Wang H."/>
            <person name="Liu C."/>
            <person name="Fang Y."/>
            <person name="Rustenholz C."/>
            <person name="Cheng Z."/>
            <person name="Xiao H."/>
            <person name="Zhou Y."/>
        </authorList>
    </citation>
    <scope>NUCLEOTIDE SEQUENCE [LARGE SCALE GENOMIC DNA]</scope>
    <source>
        <strain evidence="2">cv. Pinot noir / PN40024</strain>
        <tissue evidence="1">Leaf</tissue>
    </source>
</reference>
<gene>
    <name evidence="1" type="ORF">VitviT2T_018273</name>
</gene>
<evidence type="ECO:0000313" key="2">
    <source>
        <dbReference type="Proteomes" id="UP001227230"/>
    </source>
</evidence>
<protein>
    <submittedName>
        <fullName evidence="1">Uncharacterized protein</fullName>
    </submittedName>
</protein>
<name>A0ABY9CXH4_VITVI</name>
<proteinExistence type="predicted"/>
<keyword evidence="2" id="KW-1185">Reference proteome</keyword>
<evidence type="ECO:0000313" key="1">
    <source>
        <dbReference type="EMBL" id="WJZ99861.1"/>
    </source>
</evidence>
<sequence>MSSIFYLFSSLNQLSAACKREVADRCSLPLIKGVIVARAPVSDPGYYSIQKELSTLSSIVDVVIKN</sequence>